<evidence type="ECO:0000313" key="1">
    <source>
        <dbReference type="EMBL" id="TYQ08107.1"/>
    </source>
</evidence>
<protein>
    <recommendedName>
        <fullName evidence="2">Acetyltransferase (GNAT) family protein</fullName>
    </recommendedName>
</protein>
<name>A0A652YWV3_NOCGL</name>
<dbReference type="EMBL" id="VNIQ01000001">
    <property type="protein sequence ID" value="TYQ08107.1"/>
    <property type="molecule type" value="Genomic_DNA"/>
</dbReference>
<accession>A0A652YWV3</accession>
<organism evidence="1">
    <name type="scientific">Nocardia globerula</name>
    <dbReference type="NCBI Taxonomy" id="1818"/>
    <lineage>
        <taxon>Bacteria</taxon>
        <taxon>Bacillati</taxon>
        <taxon>Actinomycetota</taxon>
        <taxon>Actinomycetes</taxon>
        <taxon>Mycobacteriales</taxon>
        <taxon>Nocardiaceae</taxon>
        <taxon>Nocardia</taxon>
    </lineage>
</organism>
<reference evidence="1" key="1">
    <citation type="submission" date="2019-07" db="EMBL/GenBank/DDBJ databases">
        <title>Genomic Encyclopedia of Type Strains, Phase IV (KMG-IV): sequencing the most valuable type-strain genomes for metagenomic binning, comparative biology and taxonomic classification.</title>
        <authorList>
            <person name="Goeker M."/>
        </authorList>
    </citation>
    <scope>NUCLEOTIDE SEQUENCE</scope>
    <source>
        <strain evidence="1">DSM 44596</strain>
    </source>
</reference>
<sequence>MTRAASTTSVTAVRTTTAPTTTASECGYFDATSRCWFLVATPASHPRLWREYLDGARENYRHHGVESVVEYDDIVDGLSTTLFFVALDDVGRVVGGVRVQGPYMCADQAHAVQEWTDHPGIAQVYAMIDGRIPSGVIELKTAWCGAQAERRGELTSALSRIAPHALSLLGVRFAFATAAGYVLDRWATCGGVMEDSIPGVPYPDERYLTRMMWWDKHTYVDKTHHTQLPALLAEAAQLEGARVPSHSFAEHGLGDGVGRE</sequence>
<proteinExistence type="predicted"/>
<comment type="caution">
    <text evidence="1">The sequence shown here is derived from an EMBL/GenBank/DDBJ whole genome shotgun (WGS) entry which is preliminary data.</text>
</comment>
<gene>
    <name evidence="1" type="ORF">FNL38_101478</name>
</gene>
<dbReference type="AlphaFoldDB" id="A0A652YWV3"/>
<evidence type="ECO:0008006" key="2">
    <source>
        <dbReference type="Google" id="ProtNLM"/>
    </source>
</evidence>